<evidence type="ECO:0000313" key="3">
    <source>
        <dbReference type="Proteomes" id="UP000054485"/>
    </source>
</evidence>
<name>A0A0D0ASD2_9AGAM</name>
<sequence length="118" mass="13783">MQIEERSPFCEESVKEAEGVEAVCEQYLTERKRIVNAAEGRRRAHEVEIRRLRMEGLAEGRAQGQSEIDELRRQGEEARKQREETERKADQGRRTADERQWEEMKRKAGKLGLHGCSD</sequence>
<dbReference type="HOGENOM" id="CLU_2074684_0_0_1"/>
<protein>
    <submittedName>
        <fullName evidence="2">Unplaced genomic scaffold CY34scaffold_341, whole genome shotgun sequence</fullName>
    </submittedName>
</protein>
<reference evidence="3" key="2">
    <citation type="submission" date="2015-01" db="EMBL/GenBank/DDBJ databases">
        <title>Evolutionary Origins and Diversification of the Mycorrhizal Mutualists.</title>
        <authorList>
            <consortium name="DOE Joint Genome Institute"/>
            <consortium name="Mycorrhizal Genomics Consortium"/>
            <person name="Kohler A."/>
            <person name="Kuo A."/>
            <person name="Nagy L.G."/>
            <person name="Floudas D."/>
            <person name="Copeland A."/>
            <person name="Barry K.W."/>
            <person name="Cichocki N."/>
            <person name="Veneault-Fourrey C."/>
            <person name="LaButti K."/>
            <person name="Lindquist E.A."/>
            <person name="Lipzen A."/>
            <person name="Lundell T."/>
            <person name="Morin E."/>
            <person name="Murat C."/>
            <person name="Riley R."/>
            <person name="Ohm R."/>
            <person name="Sun H."/>
            <person name="Tunlid A."/>
            <person name="Henrissat B."/>
            <person name="Grigoriev I.V."/>
            <person name="Hibbett D.S."/>
            <person name="Martin F."/>
        </authorList>
    </citation>
    <scope>NUCLEOTIDE SEQUENCE [LARGE SCALE GENOMIC DNA]</scope>
    <source>
        <strain evidence="3">UH-Slu-Lm8-n1</strain>
    </source>
</reference>
<evidence type="ECO:0000256" key="1">
    <source>
        <dbReference type="SAM" id="MobiDB-lite"/>
    </source>
</evidence>
<gene>
    <name evidence="2" type="ORF">CY34DRAFT_15905</name>
</gene>
<evidence type="ECO:0000313" key="2">
    <source>
        <dbReference type="EMBL" id="KIK37157.1"/>
    </source>
</evidence>
<dbReference type="Proteomes" id="UP000054485">
    <property type="component" value="Unassembled WGS sequence"/>
</dbReference>
<reference evidence="2 3" key="1">
    <citation type="submission" date="2014-04" db="EMBL/GenBank/DDBJ databases">
        <authorList>
            <consortium name="DOE Joint Genome Institute"/>
            <person name="Kuo A."/>
            <person name="Ruytinx J."/>
            <person name="Rineau F."/>
            <person name="Colpaert J."/>
            <person name="Kohler A."/>
            <person name="Nagy L.G."/>
            <person name="Floudas D."/>
            <person name="Copeland A."/>
            <person name="Barry K.W."/>
            <person name="Cichocki N."/>
            <person name="Veneault-Fourrey C."/>
            <person name="LaButti K."/>
            <person name="Lindquist E.A."/>
            <person name="Lipzen A."/>
            <person name="Lundell T."/>
            <person name="Morin E."/>
            <person name="Murat C."/>
            <person name="Sun H."/>
            <person name="Tunlid A."/>
            <person name="Henrissat B."/>
            <person name="Grigoriev I.V."/>
            <person name="Hibbett D.S."/>
            <person name="Martin F."/>
            <person name="Nordberg H.P."/>
            <person name="Cantor M.N."/>
            <person name="Hua S.X."/>
        </authorList>
    </citation>
    <scope>NUCLEOTIDE SEQUENCE [LARGE SCALE GENOMIC DNA]</scope>
    <source>
        <strain evidence="2 3">UH-Slu-Lm8-n1</strain>
    </source>
</reference>
<accession>A0A0D0ASD2</accession>
<feature type="region of interest" description="Disordered" evidence="1">
    <location>
        <begin position="57"/>
        <end position="118"/>
    </location>
</feature>
<organism evidence="2 3">
    <name type="scientific">Suillus luteus UH-Slu-Lm8-n1</name>
    <dbReference type="NCBI Taxonomy" id="930992"/>
    <lineage>
        <taxon>Eukaryota</taxon>
        <taxon>Fungi</taxon>
        <taxon>Dikarya</taxon>
        <taxon>Basidiomycota</taxon>
        <taxon>Agaricomycotina</taxon>
        <taxon>Agaricomycetes</taxon>
        <taxon>Agaricomycetidae</taxon>
        <taxon>Boletales</taxon>
        <taxon>Suillineae</taxon>
        <taxon>Suillaceae</taxon>
        <taxon>Suillus</taxon>
    </lineage>
</organism>
<dbReference type="AlphaFoldDB" id="A0A0D0ASD2"/>
<dbReference type="EMBL" id="KN835472">
    <property type="protein sequence ID" value="KIK37157.1"/>
    <property type="molecule type" value="Genomic_DNA"/>
</dbReference>
<feature type="compositionally biased region" description="Basic and acidic residues" evidence="1">
    <location>
        <begin position="69"/>
        <end position="106"/>
    </location>
</feature>
<proteinExistence type="predicted"/>
<keyword evidence="3" id="KW-1185">Reference proteome</keyword>
<dbReference type="InParanoid" id="A0A0D0ASD2"/>